<evidence type="ECO:0000256" key="6">
    <source>
        <dbReference type="ARBA" id="ARBA00022989"/>
    </source>
</evidence>
<evidence type="ECO:0000256" key="3">
    <source>
        <dbReference type="ARBA" id="ARBA00022448"/>
    </source>
</evidence>
<protein>
    <submittedName>
        <fullName evidence="9">AzlC family ABC transporter permease</fullName>
    </submittedName>
</protein>
<evidence type="ECO:0000256" key="1">
    <source>
        <dbReference type="ARBA" id="ARBA00004651"/>
    </source>
</evidence>
<comment type="caution">
    <text evidence="9">The sequence shown here is derived from an EMBL/GenBank/DDBJ whole genome shotgun (WGS) entry which is preliminary data.</text>
</comment>
<evidence type="ECO:0000313" key="9">
    <source>
        <dbReference type="EMBL" id="MFB9885685.1"/>
    </source>
</evidence>
<dbReference type="EMBL" id="JBHLZN010000001">
    <property type="protein sequence ID" value="MFB9885685.1"/>
    <property type="molecule type" value="Genomic_DNA"/>
</dbReference>
<keyword evidence="3" id="KW-0813">Transport</keyword>
<feature type="transmembrane region" description="Helical" evidence="8">
    <location>
        <begin position="186"/>
        <end position="202"/>
    </location>
</feature>
<feature type="transmembrane region" description="Helical" evidence="8">
    <location>
        <begin position="208"/>
        <end position="226"/>
    </location>
</feature>
<name>A0ABV5Z8V8_9GAMM</name>
<proteinExistence type="inferred from homology"/>
<keyword evidence="5 8" id="KW-0812">Transmembrane</keyword>
<evidence type="ECO:0000256" key="5">
    <source>
        <dbReference type="ARBA" id="ARBA00022692"/>
    </source>
</evidence>
<feature type="transmembrane region" description="Helical" evidence="8">
    <location>
        <begin position="130"/>
        <end position="153"/>
    </location>
</feature>
<dbReference type="PANTHER" id="PTHR34979">
    <property type="entry name" value="INNER MEMBRANE PROTEIN YGAZ"/>
    <property type="match status" value="1"/>
</dbReference>
<organism evidence="9 10">
    <name type="scientific">Balneatrix alpica</name>
    <dbReference type="NCBI Taxonomy" id="75684"/>
    <lineage>
        <taxon>Bacteria</taxon>
        <taxon>Pseudomonadati</taxon>
        <taxon>Pseudomonadota</taxon>
        <taxon>Gammaproteobacteria</taxon>
        <taxon>Oceanospirillales</taxon>
        <taxon>Balneatrichaceae</taxon>
        <taxon>Balneatrix</taxon>
    </lineage>
</organism>
<keyword evidence="6 8" id="KW-1133">Transmembrane helix</keyword>
<comment type="subcellular location">
    <subcellularLocation>
        <location evidence="1">Cell membrane</location>
        <topology evidence="1">Multi-pass membrane protein</topology>
    </subcellularLocation>
</comment>
<evidence type="ECO:0000256" key="7">
    <source>
        <dbReference type="ARBA" id="ARBA00023136"/>
    </source>
</evidence>
<dbReference type="Pfam" id="PF03591">
    <property type="entry name" value="AzlC"/>
    <property type="match status" value="1"/>
</dbReference>
<evidence type="ECO:0000256" key="2">
    <source>
        <dbReference type="ARBA" id="ARBA00010735"/>
    </source>
</evidence>
<keyword evidence="10" id="KW-1185">Reference proteome</keyword>
<feature type="transmembrane region" description="Helical" evidence="8">
    <location>
        <begin position="12"/>
        <end position="29"/>
    </location>
</feature>
<dbReference type="PANTHER" id="PTHR34979:SF1">
    <property type="entry name" value="INNER MEMBRANE PROTEIN YGAZ"/>
    <property type="match status" value="1"/>
</dbReference>
<gene>
    <name evidence="9" type="ORF">ACFFLH_04595</name>
</gene>
<keyword evidence="7 8" id="KW-0472">Membrane</keyword>
<accession>A0ABV5Z8V8</accession>
<dbReference type="RefSeq" id="WP_035461644.1">
    <property type="nucleotide sequence ID" value="NZ_JBHLZN010000001.1"/>
</dbReference>
<evidence type="ECO:0000256" key="4">
    <source>
        <dbReference type="ARBA" id="ARBA00022475"/>
    </source>
</evidence>
<dbReference type="Proteomes" id="UP001589628">
    <property type="component" value="Unassembled WGS sequence"/>
</dbReference>
<evidence type="ECO:0000313" key="10">
    <source>
        <dbReference type="Proteomes" id="UP001589628"/>
    </source>
</evidence>
<keyword evidence="4" id="KW-1003">Cell membrane</keyword>
<evidence type="ECO:0000256" key="8">
    <source>
        <dbReference type="SAM" id="Phobius"/>
    </source>
</evidence>
<comment type="similarity">
    <text evidence="2">Belongs to the AzlC family.</text>
</comment>
<reference evidence="9 10" key="1">
    <citation type="submission" date="2024-09" db="EMBL/GenBank/DDBJ databases">
        <authorList>
            <person name="Sun Q."/>
            <person name="Mori K."/>
        </authorList>
    </citation>
    <scope>NUCLEOTIDE SEQUENCE [LARGE SCALE GENOMIC DNA]</scope>
    <source>
        <strain evidence="9 10">ATCC 51285</strain>
    </source>
</reference>
<feature type="transmembrane region" description="Helical" evidence="8">
    <location>
        <begin position="159"/>
        <end position="179"/>
    </location>
</feature>
<feature type="transmembrane region" description="Helical" evidence="8">
    <location>
        <begin position="64"/>
        <end position="86"/>
    </location>
</feature>
<dbReference type="InterPro" id="IPR011606">
    <property type="entry name" value="Brnchd-chn_aa_trnsp_permease"/>
</dbReference>
<sequence length="249" mass="27221">MRASIWQGIRDALPLVLAAIPFGLIYGALAQSAGLPAWAILAMSLLVFAGAAQFIAVGMLAAGAFWPMILLTVFVVNLRHLLYAASLMPVVGQWPRRWRWLLGFWLTDEAYATLANFVRTNPPPEQLRAYALGAAGFMYGVWQLCSALGLWLGQQVPDMTNWGLDVAMVVAFAGIVVLGIRERSQVLCVLIAAPLGIWTYTWPYNTGLLFSTVTAIVFAMLVKPVLGKASHANLGERQPASRKQEAEYE</sequence>